<name>A0A0C2R9A8_9BACL</name>
<evidence type="ECO:0000313" key="1">
    <source>
        <dbReference type="EMBL" id="KIL46915.1"/>
    </source>
</evidence>
<reference evidence="1 2" key="1">
    <citation type="submission" date="2015-01" db="EMBL/GenBank/DDBJ databases">
        <title>Genome sequence of Jeotgalibacillus alimentarius.</title>
        <authorList>
            <person name="Goh K.M."/>
            <person name="Chan K.-G."/>
            <person name="Yaakop A.S."/>
            <person name="Ee R."/>
            <person name="Gan H.M."/>
            <person name="Chan C.S."/>
        </authorList>
    </citation>
    <scope>NUCLEOTIDE SEQUENCE [LARGE SCALE GENOMIC DNA]</scope>
    <source>
        <strain evidence="1 2">YKJ-13</strain>
    </source>
</reference>
<dbReference type="RefSeq" id="WP_041123035.1">
    <property type="nucleotide sequence ID" value="NZ_JXRQ01000024.1"/>
</dbReference>
<evidence type="ECO:0000313" key="2">
    <source>
        <dbReference type="Proteomes" id="UP000031950"/>
    </source>
</evidence>
<dbReference type="AlphaFoldDB" id="A0A0C2R9A8"/>
<proteinExistence type="predicted"/>
<dbReference type="PATRIC" id="fig|135826.4.peg.2474"/>
<evidence type="ECO:0008006" key="3">
    <source>
        <dbReference type="Google" id="ProtNLM"/>
    </source>
</evidence>
<protein>
    <recommendedName>
        <fullName evidence="3">YolD-like protein</fullName>
    </recommendedName>
</protein>
<organism evidence="1 2">
    <name type="scientific">Jeotgalibacillus alimentarius</name>
    <dbReference type="NCBI Taxonomy" id="135826"/>
    <lineage>
        <taxon>Bacteria</taxon>
        <taxon>Bacillati</taxon>
        <taxon>Bacillota</taxon>
        <taxon>Bacilli</taxon>
        <taxon>Bacillales</taxon>
        <taxon>Caryophanaceae</taxon>
        <taxon>Jeotgalibacillus</taxon>
    </lineage>
</organism>
<dbReference type="Proteomes" id="UP000031950">
    <property type="component" value="Unassembled WGS sequence"/>
</dbReference>
<gene>
    <name evidence="1" type="ORF">KP77_24830</name>
</gene>
<dbReference type="InterPro" id="IPR014962">
    <property type="entry name" value="YolD"/>
</dbReference>
<dbReference type="Pfam" id="PF08863">
    <property type="entry name" value="YolD"/>
    <property type="match status" value="1"/>
</dbReference>
<comment type="caution">
    <text evidence="1">The sequence shown here is derived from an EMBL/GenBank/DDBJ whole genome shotgun (WGS) entry which is preliminary data.</text>
</comment>
<keyword evidence="2" id="KW-1185">Reference proteome</keyword>
<accession>A0A0C2R9A8</accession>
<dbReference type="EMBL" id="JXRQ01000024">
    <property type="protein sequence ID" value="KIL46915.1"/>
    <property type="molecule type" value="Genomic_DNA"/>
</dbReference>
<sequence>MYKDDPEVQSFIESLREKYGDTTGVFHINYAEPEKPEIEEHMAEIIILNIQEAMEFQVEVKISIFKNKEELSLIGTPKEINYEKGYINLRSESEQSKILFDEVTGVDFL</sequence>